<dbReference type="EMBL" id="CAFAAQ010000093">
    <property type="protein sequence ID" value="CAB4810038.1"/>
    <property type="molecule type" value="Genomic_DNA"/>
</dbReference>
<reference evidence="2" key="1">
    <citation type="submission" date="2020-05" db="EMBL/GenBank/DDBJ databases">
        <authorList>
            <person name="Chiriac C."/>
            <person name="Salcher M."/>
            <person name="Ghai R."/>
            <person name="Kavagutti S V."/>
        </authorList>
    </citation>
    <scope>NUCLEOTIDE SEQUENCE</scope>
</reference>
<feature type="region of interest" description="Disordered" evidence="1">
    <location>
        <begin position="193"/>
        <end position="216"/>
    </location>
</feature>
<protein>
    <submittedName>
        <fullName evidence="2">Unannotated protein</fullName>
    </submittedName>
</protein>
<dbReference type="AlphaFoldDB" id="A0A6J6YS14"/>
<evidence type="ECO:0000313" key="3">
    <source>
        <dbReference type="EMBL" id="CAB4981929.1"/>
    </source>
</evidence>
<evidence type="ECO:0000256" key="1">
    <source>
        <dbReference type="SAM" id="MobiDB-lite"/>
    </source>
</evidence>
<gene>
    <name evidence="2" type="ORF">UFOPK3046_01090</name>
    <name evidence="3" type="ORF">UFOPK3914_01071</name>
</gene>
<sequence>MAPNRRVRAIARLISASLGPPYAAEARLVAQNIGDDFVGISAANGQPNVLESSSQLSNAAWAPSLIEQSQQAVAQVCAAQIMGAQIGRSRRVVHCARRNTGGDTTALKTATLENATPDSTAPDNAAPHNTAPDNTAPHNTAPHNTAPVVVLFTLVKFISEVCPDSAPMSPGSAALRRQLCRSYFRHKPVLKHVAGPSPPSNSALAAGNGPCSPVRC</sequence>
<feature type="compositionally biased region" description="Polar residues" evidence="1">
    <location>
        <begin position="131"/>
        <end position="142"/>
    </location>
</feature>
<evidence type="ECO:0000313" key="2">
    <source>
        <dbReference type="EMBL" id="CAB4810038.1"/>
    </source>
</evidence>
<feature type="region of interest" description="Disordered" evidence="1">
    <location>
        <begin position="112"/>
        <end position="142"/>
    </location>
</feature>
<feature type="compositionally biased region" description="Polar residues" evidence="1">
    <location>
        <begin position="112"/>
        <end position="122"/>
    </location>
</feature>
<proteinExistence type="predicted"/>
<accession>A0A6J6YS14</accession>
<name>A0A6J6YS14_9ZZZZ</name>
<organism evidence="2">
    <name type="scientific">freshwater metagenome</name>
    <dbReference type="NCBI Taxonomy" id="449393"/>
    <lineage>
        <taxon>unclassified sequences</taxon>
        <taxon>metagenomes</taxon>
        <taxon>ecological metagenomes</taxon>
    </lineage>
</organism>
<dbReference type="EMBL" id="CAFBOG010000091">
    <property type="protein sequence ID" value="CAB4981929.1"/>
    <property type="molecule type" value="Genomic_DNA"/>
</dbReference>